<feature type="transmembrane region" description="Helical" evidence="1">
    <location>
        <begin position="78"/>
        <end position="95"/>
    </location>
</feature>
<dbReference type="RefSeq" id="WP_204918823.1">
    <property type="nucleotide sequence ID" value="NZ_BAAAQP010000003.1"/>
</dbReference>
<feature type="transmembrane region" description="Helical" evidence="1">
    <location>
        <begin position="229"/>
        <end position="249"/>
    </location>
</feature>
<dbReference type="InterPro" id="IPR002656">
    <property type="entry name" value="Acyl_transf_3_dom"/>
</dbReference>
<keyword evidence="1" id="KW-0812">Transmembrane</keyword>
<evidence type="ECO:0000259" key="2">
    <source>
        <dbReference type="Pfam" id="PF01757"/>
    </source>
</evidence>
<evidence type="ECO:0000313" key="4">
    <source>
        <dbReference type="Proteomes" id="UP000704762"/>
    </source>
</evidence>
<dbReference type="Proteomes" id="UP000704762">
    <property type="component" value="Unassembled WGS sequence"/>
</dbReference>
<evidence type="ECO:0000256" key="1">
    <source>
        <dbReference type="SAM" id="Phobius"/>
    </source>
</evidence>
<feature type="domain" description="Acyltransferase 3" evidence="2">
    <location>
        <begin position="12"/>
        <end position="306"/>
    </location>
</feature>
<feature type="transmembrane region" description="Helical" evidence="1">
    <location>
        <begin position="261"/>
        <end position="282"/>
    </location>
</feature>
<dbReference type="PANTHER" id="PTHR37312:SF1">
    <property type="entry name" value="MEMBRANE-BOUND ACYLTRANSFERASE YKRP-RELATED"/>
    <property type="match status" value="1"/>
</dbReference>
<organism evidence="3 4">
    <name type="scientific">Microlunatus panaciterrae</name>
    <dbReference type="NCBI Taxonomy" id="400768"/>
    <lineage>
        <taxon>Bacteria</taxon>
        <taxon>Bacillati</taxon>
        <taxon>Actinomycetota</taxon>
        <taxon>Actinomycetes</taxon>
        <taxon>Propionibacteriales</taxon>
        <taxon>Propionibacteriaceae</taxon>
        <taxon>Microlunatus</taxon>
    </lineage>
</organism>
<reference evidence="3 4" key="1">
    <citation type="submission" date="2021-01" db="EMBL/GenBank/DDBJ databases">
        <title>Sequencing the genomes of 1000 actinobacteria strains.</title>
        <authorList>
            <person name="Klenk H.-P."/>
        </authorList>
    </citation>
    <scope>NUCLEOTIDE SEQUENCE [LARGE SCALE GENOMIC DNA]</scope>
    <source>
        <strain evidence="3 4">DSM 18662</strain>
    </source>
</reference>
<feature type="transmembrane region" description="Helical" evidence="1">
    <location>
        <begin position="37"/>
        <end position="57"/>
    </location>
</feature>
<protein>
    <submittedName>
        <fullName evidence="3">Fucose 4-O-acetylase-like acetyltransferase</fullName>
    </submittedName>
</protein>
<dbReference type="PANTHER" id="PTHR37312">
    <property type="entry name" value="MEMBRANE-BOUND ACYLTRANSFERASE YKRP-RELATED"/>
    <property type="match status" value="1"/>
</dbReference>
<dbReference type="Pfam" id="PF01757">
    <property type="entry name" value="Acyl_transf_3"/>
    <property type="match status" value="1"/>
</dbReference>
<evidence type="ECO:0000313" key="3">
    <source>
        <dbReference type="EMBL" id="MBM7799823.1"/>
    </source>
</evidence>
<gene>
    <name evidence="3" type="ORF">JOE57_002744</name>
</gene>
<feature type="transmembrane region" description="Helical" evidence="1">
    <location>
        <begin position="143"/>
        <end position="160"/>
    </location>
</feature>
<comment type="caution">
    <text evidence="3">The sequence shown here is derived from an EMBL/GenBank/DDBJ whole genome shotgun (WGS) entry which is preliminary data.</text>
</comment>
<dbReference type="EMBL" id="JAFBCF010000001">
    <property type="protein sequence ID" value="MBM7799823.1"/>
    <property type="molecule type" value="Genomic_DNA"/>
</dbReference>
<feature type="transmembrane region" description="Helical" evidence="1">
    <location>
        <begin position="198"/>
        <end position="217"/>
    </location>
</feature>
<sequence>MAAPAPRRPRSAALDAIRILGIIAIVSGHTWPEQRALHLTISLWQVPAFFLLAGYLWSGNRPLRGDVIHRSKALMRPYFAWLAIIGIPFVIWAWAERGQSPVRLAAGLLYGAQVGRPFSAYWFVAALFLTGVFVRACQLLPRMAVWALAVAGMIAAYLWGPTMAHTPYSVGLVLPCALFVLVGQELRKHRARIAHAELVGLILLAVSAVLVVTGAAAPFDVKYGDFGRPVVSVLAAIGIGVALILLAEYAIARLAPRVQQLITTLAAAGLVVLLAHAAVLYLTDTLAGWPLGLCFALALVVPWSLGVAINRTSLAPWLAGRAYAATLDSGERRPAVSHQT</sequence>
<keyword evidence="1" id="KW-1133">Transmembrane helix</keyword>
<proteinExistence type="predicted"/>
<dbReference type="InterPro" id="IPR052734">
    <property type="entry name" value="Nod_factor_acetyltransferase"/>
</dbReference>
<accession>A0ABS2RM67</accession>
<name>A0ABS2RM67_9ACTN</name>
<feature type="transmembrane region" description="Helical" evidence="1">
    <location>
        <begin position="118"/>
        <end position="136"/>
    </location>
</feature>
<feature type="transmembrane region" description="Helical" evidence="1">
    <location>
        <begin position="288"/>
        <end position="309"/>
    </location>
</feature>
<feature type="transmembrane region" description="Helical" evidence="1">
    <location>
        <begin position="166"/>
        <end position="186"/>
    </location>
</feature>
<keyword evidence="1" id="KW-0472">Membrane</keyword>
<feature type="transmembrane region" description="Helical" evidence="1">
    <location>
        <begin position="12"/>
        <end position="31"/>
    </location>
</feature>
<keyword evidence="4" id="KW-1185">Reference proteome</keyword>